<name>A0ABW8N147_9BURK</name>
<keyword evidence="3" id="KW-1185">Reference proteome</keyword>
<protein>
    <recommendedName>
        <fullName evidence="1">DUF7673 domain-containing protein</fullName>
    </recommendedName>
</protein>
<proteinExistence type="predicted"/>
<gene>
    <name evidence="2" type="ORF">ABH943_008509</name>
</gene>
<organism evidence="2 3">
    <name type="scientific">Caballeronia udeis</name>
    <dbReference type="NCBI Taxonomy" id="1232866"/>
    <lineage>
        <taxon>Bacteria</taxon>
        <taxon>Pseudomonadati</taxon>
        <taxon>Pseudomonadota</taxon>
        <taxon>Betaproteobacteria</taxon>
        <taxon>Burkholderiales</taxon>
        <taxon>Burkholderiaceae</taxon>
        <taxon>Caballeronia</taxon>
    </lineage>
</organism>
<reference evidence="2 3" key="2">
    <citation type="submission" date="2024-11" db="EMBL/GenBank/DDBJ databases">
        <title>Using genomics to understand microbial adaptation to soil warming.</title>
        <authorList>
            <person name="Deangelis K.M. PhD."/>
        </authorList>
    </citation>
    <scope>NUCLEOTIDE SEQUENCE [LARGE SCALE GENOMIC DNA]</scope>
    <source>
        <strain evidence="2 3">GAS97</strain>
    </source>
</reference>
<comment type="caution">
    <text evidence="2">The sequence shown here is derived from an EMBL/GenBank/DDBJ whole genome shotgun (WGS) entry which is preliminary data.</text>
</comment>
<dbReference type="Pfam" id="PF24720">
    <property type="entry name" value="DUF7673"/>
    <property type="match status" value="1"/>
</dbReference>
<sequence>MKREQMLPVEKQALENLLKHAQGDTHQSRRVADFLLAWWNPSACGKYDLTTGWGVDDDIMEDMCVVFRLASRAHSYPDSLGYEKEFEAIVREWRPELLQGRED</sequence>
<evidence type="ECO:0000313" key="3">
    <source>
        <dbReference type="Proteomes" id="UP001620514"/>
    </source>
</evidence>
<dbReference type="Proteomes" id="UP001620514">
    <property type="component" value="Unassembled WGS sequence"/>
</dbReference>
<reference evidence="2 3" key="1">
    <citation type="submission" date="2024-10" db="EMBL/GenBank/DDBJ databases">
        <authorList>
            <person name="Deangelis K."/>
            <person name="Huntemann M."/>
            <person name="Clum A."/>
            <person name="Wang J."/>
            <person name="Palaniappan K."/>
            <person name="Ritter S."/>
            <person name="Chen I.-M."/>
            <person name="Stamatis D."/>
            <person name="Reddy T."/>
            <person name="O'Malley R."/>
            <person name="Daum C."/>
            <person name="Ng V."/>
            <person name="Ivanova N."/>
            <person name="Kyrpides N."/>
            <person name="Woyke T."/>
        </authorList>
    </citation>
    <scope>NUCLEOTIDE SEQUENCE [LARGE SCALE GENOMIC DNA]</scope>
    <source>
        <strain evidence="2 3">GAS97</strain>
    </source>
</reference>
<evidence type="ECO:0000313" key="2">
    <source>
        <dbReference type="EMBL" id="MFK4448465.1"/>
    </source>
</evidence>
<feature type="domain" description="DUF7673" evidence="1">
    <location>
        <begin position="12"/>
        <end position="94"/>
    </location>
</feature>
<evidence type="ECO:0000259" key="1">
    <source>
        <dbReference type="Pfam" id="PF24720"/>
    </source>
</evidence>
<dbReference type="EMBL" id="JBIYDN010000052">
    <property type="protein sequence ID" value="MFK4448465.1"/>
    <property type="molecule type" value="Genomic_DNA"/>
</dbReference>
<accession>A0ABW8N147</accession>
<dbReference type="InterPro" id="IPR056090">
    <property type="entry name" value="DUF7673"/>
</dbReference>
<dbReference type="RefSeq" id="WP_404614782.1">
    <property type="nucleotide sequence ID" value="NZ_JBIYDN010000052.1"/>
</dbReference>